<feature type="domain" description="C5orf34-like C-terminal" evidence="1">
    <location>
        <begin position="360"/>
        <end position="439"/>
    </location>
</feature>
<keyword evidence="3" id="KW-1185">Reference proteome</keyword>
<protein>
    <recommendedName>
        <fullName evidence="1">C5orf34-like C-terminal domain-containing protein</fullName>
    </recommendedName>
</protein>
<dbReference type="Proteomes" id="UP001211065">
    <property type="component" value="Unassembled WGS sequence"/>
</dbReference>
<gene>
    <name evidence="2" type="ORF">HK099_005105</name>
</gene>
<dbReference type="AlphaFoldDB" id="A0AAD5XV54"/>
<evidence type="ECO:0000313" key="2">
    <source>
        <dbReference type="EMBL" id="KAJ3218302.1"/>
    </source>
</evidence>
<reference evidence="2" key="1">
    <citation type="submission" date="2020-05" db="EMBL/GenBank/DDBJ databases">
        <title>Phylogenomic resolution of chytrid fungi.</title>
        <authorList>
            <person name="Stajich J.E."/>
            <person name="Amses K."/>
            <person name="Simmons R."/>
            <person name="Seto K."/>
            <person name="Myers J."/>
            <person name="Bonds A."/>
            <person name="Quandt C.A."/>
            <person name="Barry K."/>
            <person name="Liu P."/>
            <person name="Grigoriev I."/>
            <person name="Longcore J.E."/>
            <person name="James T.Y."/>
        </authorList>
    </citation>
    <scope>NUCLEOTIDE SEQUENCE</scope>
    <source>
        <strain evidence="2">JEL0476</strain>
    </source>
</reference>
<organism evidence="2 3">
    <name type="scientific">Clydaea vesicula</name>
    <dbReference type="NCBI Taxonomy" id="447962"/>
    <lineage>
        <taxon>Eukaryota</taxon>
        <taxon>Fungi</taxon>
        <taxon>Fungi incertae sedis</taxon>
        <taxon>Chytridiomycota</taxon>
        <taxon>Chytridiomycota incertae sedis</taxon>
        <taxon>Chytridiomycetes</taxon>
        <taxon>Lobulomycetales</taxon>
        <taxon>Lobulomycetaceae</taxon>
        <taxon>Clydaea</taxon>
    </lineage>
</organism>
<accession>A0AAD5XV54</accession>
<name>A0AAD5XV54_9FUNG</name>
<dbReference type="EMBL" id="JADGJW010000386">
    <property type="protein sequence ID" value="KAJ3218302.1"/>
    <property type="molecule type" value="Genomic_DNA"/>
</dbReference>
<dbReference type="Pfam" id="PF15016">
    <property type="entry name" value="C5orf34_C"/>
    <property type="match status" value="1"/>
</dbReference>
<evidence type="ECO:0000259" key="1">
    <source>
        <dbReference type="Pfam" id="PF15016"/>
    </source>
</evidence>
<proteinExistence type="predicted"/>
<evidence type="ECO:0000313" key="3">
    <source>
        <dbReference type="Proteomes" id="UP001211065"/>
    </source>
</evidence>
<sequence length="484" mass="56857">MTFFLFSDGTSKLKLDSKEIELNSTLTTYKVTKKNSTSIHLLETALVDQDLSNLLNFKIKYSPQLSETPVLVTNKTYKSKYLLKFSRWNKNNYYNNSLVSLDKLFSIRIEGLLNWVTVTNPILVQQHKNNDYFLYQICEQTFHISECPEHWEKPLKILINKHLNVNNNNDKLNLGENLEENSYFSVELPESSKSLKDSCNLFPLNSTERKQKFLRVKLEHDYLFYFVIHRWLGSSAFNTFLHSVNPTFQEEEILIILPNDSSVLFILNELQFLNFYKPVYAKGGFGLLTFDAEGVYKKGLKRFIDESDYKVYDLNHLFSNCLNLKYQYTLSKNSLHSDLNKTIADNANHSSLHVNKKNAELLLEKTINGVGRFLSFSNNTQICYFEDGKILEFPVENNYETKKNSLIKVFDRGDFFFIRLQNPIGYKNEVLNLMEFRNWCDNRHLSKSINTNNIDVNYLDDDKTSQKRFNIKFYLEKNKKFLES</sequence>
<dbReference type="InterPro" id="IPR027865">
    <property type="entry name" value="C5orf34-like_C"/>
</dbReference>
<comment type="caution">
    <text evidence="2">The sequence shown here is derived from an EMBL/GenBank/DDBJ whole genome shotgun (WGS) entry which is preliminary data.</text>
</comment>